<feature type="transmembrane region" description="Helical" evidence="7">
    <location>
        <begin position="164"/>
        <end position="184"/>
    </location>
</feature>
<dbReference type="GO" id="GO:0022857">
    <property type="term" value="F:transmembrane transporter activity"/>
    <property type="evidence" value="ECO:0007669"/>
    <property type="project" value="InterPro"/>
</dbReference>
<proteinExistence type="predicted"/>
<reference evidence="9" key="1">
    <citation type="journal article" date="2021" name="PeerJ">
        <title>Extensive microbial diversity within the chicken gut microbiome revealed by metagenomics and culture.</title>
        <authorList>
            <person name="Gilroy R."/>
            <person name="Ravi A."/>
            <person name="Getino M."/>
            <person name="Pursley I."/>
            <person name="Horton D.L."/>
            <person name="Alikhan N.F."/>
            <person name="Baker D."/>
            <person name="Gharbi K."/>
            <person name="Hall N."/>
            <person name="Watson M."/>
            <person name="Adriaenssens E.M."/>
            <person name="Foster-Nyarko E."/>
            <person name="Jarju S."/>
            <person name="Secka A."/>
            <person name="Antonio M."/>
            <person name="Oren A."/>
            <person name="Chaudhuri R.R."/>
            <person name="La Ragione R."/>
            <person name="Hildebrand F."/>
            <person name="Pallen M.J."/>
        </authorList>
    </citation>
    <scope>NUCLEOTIDE SEQUENCE</scope>
    <source>
        <strain evidence="9">ChiSxjej6B18-287</strain>
    </source>
</reference>
<keyword evidence="3" id="KW-1003">Cell membrane</keyword>
<feature type="transmembrane region" description="Helical" evidence="7">
    <location>
        <begin position="47"/>
        <end position="65"/>
    </location>
</feature>
<dbReference type="Proteomes" id="UP000823893">
    <property type="component" value="Unassembled WGS sequence"/>
</dbReference>
<dbReference type="InterPro" id="IPR036259">
    <property type="entry name" value="MFS_trans_sf"/>
</dbReference>
<organism evidence="9 10">
    <name type="scientific">Candidatus Blautia merdigallinarum</name>
    <dbReference type="NCBI Taxonomy" id="2838495"/>
    <lineage>
        <taxon>Bacteria</taxon>
        <taxon>Bacillati</taxon>
        <taxon>Bacillota</taxon>
        <taxon>Clostridia</taxon>
        <taxon>Lachnospirales</taxon>
        <taxon>Lachnospiraceae</taxon>
        <taxon>Blautia</taxon>
    </lineage>
</organism>
<dbReference type="PANTHER" id="PTHR23517:SF3">
    <property type="entry name" value="INTEGRAL MEMBRANE TRANSPORT PROTEIN"/>
    <property type="match status" value="1"/>
</dbReference>
<dbReference type="AlphaFoldDB" id="A0A9D2SJG8"/>
<feature type="transmembrane region" description="Helical" evidence="7">
    <location>
        <begin position="308"/>
        <end position="331"/>
    </location>
</feature>
<feature type="transmembrane region" description="Helical" evidence="7">
    <location>
        <begin position="12"/>
        <end position="35"/>
    </location>
</feature>
<accession>A0A9D2SJG8</accession>
<keyword evidence="4 7" id="KW-0812">Transmembrane</keyword>
<dbReference type="EMBL" id="DWWV01000021">
    <property type="protein sequence ID" value="HJC09494.1"/>
    <property type="molecule type" value="Genomic_DNA"/>
</dbReference>
<dbReference type="Gene3D" id="1.20.1250.20">
    <property type="entry name" value="MFS general substrate transporter like domains"/>
    <property type="match status" value="1"/>
</dbReference>
<evidence type="ECO:0000256" key="5">
    <source>
        <dbReference type="ARBA" id="ARBA00022989"/>
    </source>
</evidence>
<evidence type="ECO:0000313" key="9">
    <source>
        <dbReference type="EMBL" id="HJC09494.1"/>
    </source>
</evidence>
<evidence type="ECO:0000256" key="4">
    <source>
        <dbReference type="ARBA" id="ARBA00022692"/>
    </source>
</evidence>
<keyword evidence="5 7" id="KW-1133">Transmembrane helix</keyword>
<dbReference type="InterPro" id="IPR020846">
    <property type="entry name" value="MFS_dom"/>
</dbReference>
<feature type="transmembrane region" description="Helical" evidence="7">
    <location>
        <begin position="285"/>
        <end position="302"/>
    </location>
</feature>
<dbReference type="SUPFAM" id="SSF103473">
    <property type="entry name" value="MFS general substrate transporter"/>
    <property type="match status" value="1"/>
</dbReference>
<dbReference type="PROSITE" id="PS50850">
    <property type="entry name" value="MFS"/>
    <property type="match status" value="1"/>
</dbReference>
<dbReference type="InterPro" id="IPR011701">
    <property type="entry name" value="MFS"/>
</dbReference>
<feature type="transmembrane region" description="Helical" evidence="7">
    <location>
        <begin position="250"/>
        <end position="273"/>
    </location>
</feature>
<feature type="domain" description="Major facilitator superfamily (MFS) profile" evidence="8">
    <location>
        <begin position="11"/>
        <end position="397"/>
    </location>
</feature>
<gene>
    <name evidence="9" type="ORF">H9935_01600</name>
</gene>
<evidence type="ECO:0000256" key="7">
    <source>
        <dbReference type="SAM" id="Phobius"/>
    </source>
</evidence>
<evidence type="ECO:0000256" key="1">
    <source>
        <dbReference type="ARBA" id="ARBA00004651"/>
    </source>
</evidence>
<evidence type="ECO:0000313" key="10">
    <source>
        <dbReference type="Proteomes" id="UP000823893"/>
    </source>
</evidence>
<name>A0A9D2SJG8_9FIRM</name>
<protein>
    <submittedName>
        <fullName evidence="9">MFS transporter</fullName>
    </submittedName>
</protein>
<evidence type="ECO:0000256" key="2">
    <source>
        <dbReference type="ARBA" id="ARBA00022448"/>
    </source>
</evidence>
<feature type="transmembrane region" description="Helical" evidence="7">
    <location>
        <begin position="374"/>
        <end position="392"/>
    </location>
</feature>
<dbReference type="PANTHER" id="PTHR23517">
    <property type="entry name" value="RESISTANCE PROTEIN MDTM, PUTATIVE-RELATED-RELATED"/>
    <property type="match status" value="1"/>
</dbReference>
<comment type="subcellular location">
    <subcellularLocation>
        <location evidence="1">Cell membrane</location>
        <topology evidence="1">Multi-pass membrane protein</topology>
    </subcellularLocation>
</comment>
<keyword evidence="2" id="KW-0813">Transport</keyword>
<evidence type="ECO:0000256" key="3">
    <source>
        <dbReference type="ARBA" id="ARBA00022475"/>
    </source>
</evidence>
<evidence type="ECO:0000259" key="8">
    <source>
        <dbReference type="PROSITE" id="PS50850"/>
    </source>
</evidence>
<feature type="transmembrane region" description="Helical" evidence="7">
    <location>
        <begin position="216"/>
        <end position="238"/>
    </location>
</feature>
<keyword evidence="6 7" id="KW-0472">Membrane</keyword>
<dbReference type="Pfam" id="PF07690">
    <property type="entry name" value="MFS_1"/>
    <property type="match status" value="1"/>
</dbReference>
<feature type="transmembrane region" description="Helical" evidence="7">
    <location>
        <begin position="135"/>
        <end position="158"/>
    </location>
</feature>
<evidence type="ECO:0000256" key="6">
    <source>
        <dbReference type="ARBA" id="ARBA00023136"/>
    </source>
</evidence>
<reference evidence="9" key="2">
    <citation type="submission" date="2021-04" db="EMBL/GenBank/DDBJ databases">
        <authorList>
            <person name="Gilroy R."/>
        </authorList>
    </citation>
    <scope>NUCLEOTIDE SEQUENCE</scope>
    <source>
        <strain evidence="9">ChiSxjej6B18-287</strain>
    </source>
</reference>
<sequence length="414" mass="46342">MFSQYAGLRRELYVLFWGKAATNMGAMIWPMLTLILSNKLGLEAKEIAAITISLGVIQFPVNLIGGKLADHCNKRNLIICCDLVTVVCYLLAACFPVSMHQIFLFFTASLFQTVENPSYDALVADLSSSKDRERAYSLIYLGLNLGLILAPTIGGMLFENHLNLAFVIDGLTTLSSTILIFLFIKDITPDKSNKSSVYEEAKGKNSTWSILWNQKIILLFFLAWAIYNFIYAQFNFLIPLNLEELYDARGAVYFGFLTSLNGLVVIIGTPLLTKYTKNLPDTAKLIAGTSLVTLGLSMYVFIQGLIPMYYVSMIIFTIGEILSTLGTYPYMTRRVPASHRGRISSVANIFIGAASYYSQWYIGNLLETQSMVTVWKIITSIGFVGILLYCILRNIDKRTFPLLYRKTATRGQSI</sequence>
<dbReference type="GO" id="GO:0005886">
    <property type="term" value="C:plasma membrane"/>
    <property type="evidence" value="ECO:0007669"/>
    <property type="project" value="UniProtKB-SubCell"/>
</dbReference>
<comment type="caution">
    <text evidence="9">The sequence shown here is derived from an EMBL/GenBank/DDBJ whole genome shotgun (WGS) entry which is preliminary data.</text>
</comment>
<dbReference type="InterPro" id="IPR050171">
    <property type="entry name" value="MFS_Transporters"/>
</dbReference>
<feature type="transmembrane region" description="Helical" evidence="7">
    <location>
        <begin position="343"/>
        <end position="362"/>
    </location>
</feature>